<comment type="subcellular location">
    <subcellularLocation>
        <location evidence="1">Membrane</location>
        <topology evidence="1">Multi-pass membrane protein</topology>
    </subcellularLocation>
</comment>
<dbReference type="STRING" id="37653.A0A0L8GGP4"/>
<dbReference type="Gene3D" id="1.20.1070.10">
    <property type="entry name" value="Rhodopsin 7-helix transmembrane proteins"/>
    <property type="match status" value="1"/>
</dbReference>
<dbReference type="InterPro" id="IPR017981">
    <property type="entry name" value="GPCR_2-like_7TM"/>
</dbReference>
<evidence type="ECO:0000256" key="1">
    <source>
        <dbReference type="ARBA" id="ARBA00004141"/>
    </source>
</evidence>
<feature type="domain" description="G-protein coupled receptors family 2 profile 2" evidence="7">
    <location>
        <begin position="390"/>
        <end position="641"/>
    </location>
</feature>
<feature type="transmembrane region" description="Helical" evidence="5">
    <location>
        <begin position="589"/>
        <end position="612"/>
    </location>
</feature>
<name>A0A0L8GGP4_OCTBM</name>
<gene>
    <name evidence="8" type="ORF">OCBIM_22034326mg</name>
</gene>
<proteinExistence type="predicted"/>
<dbReference type="Pfam" id="PF00002">
    <property type="entry name" value="7tm_2"/>
    <property type="match status" value="1"/>
</dbReference>
<keyword evidence="4 5" id="KW-0472">Membrane</keyword>
<sequence length="714" mass="81618">MVTSFQLLVLSLIIFSNVASLAQFFNNCSPALCSDPATHGVPKRCSCHPDCYLYNECCSDKINKTTSDHKQPYPSIYYSCRKVSDDYYYQFDRCPLNHDVTEYVNNCENSNSDDQVQSIPAFGKTSKRLYRNLYCALCHGEEFILWNLLYRCYRISNLSVDSISTNVKDGRCRSTDFRPSEDFKKYLYSCIPYISNCPQDNNNTEQRMACESEPMALIYLNQEHLIRYENLNQEHLIRYKNKPCATCNGIFEVPCEVEYRMTYPPLDSFKPLTILFNYHTKTIKVTDKYFGTEDTLLQLPSCPEHAVYDMNSKECRQVIYHPPLNCTTTRLNESEYYITSDGRLYLNNTQRLLNQSEFIRDSQGIINMCVNNGTNNISNINGISKYSVVDGYITLVGLVISIPALAITIIVYLCIPDLRTLPGKLLISLLSALFVAELLFLISSQVTTSTVLCKSLAVVMHYSFLATFFWMNVMSFDAWHTFSGLTQLRSKEKHTKRFVLYSLYAWICPLVIVTISLIFEYTPGNHGLSPEYGNGICWITNGKSLLWLFAIPVMFIICLNIIAFILTARGLYLSGKLSSKYLSKHNKDEFIICIKLFFIMGLTWAFAFLYTFTRIEEFSLLFCILNSFVGIFICVSFLSTKIVRRSILRNLQIIIKLPAKNSVDVSSARETKSTDAQNSLSVNSAVTRNLYEFNQCGISSLERPETVANPSTKP</sequence>
<evidence type="ECO:0000313" key="8">
    <source>
        <dbReference type="EMBL" id="KOF75710.1"/>
    </source>
</evidence>
<dbReference type="PRINTS" id="PR00249">
    <property type="entry name" value="GPCRSECRETIN"/>
</dbReference>
<keyword evidence="6" id="KW-0732">Signal</keyword>
<dbReference type="AlphaFoldDB" id="A0A0L8GGP4"/>
<feature type="transmembrane region" description="Helical" evidence="5">
    <location>
        <begin position="456"/>
        <end position="477"/>
    </location>
</feature>
<dbReference type="EMBL" id="KQ422016">
    <property type="protein sequence ID" value="KOF75710.1"/>
    <property type="molecule type" value="Genomic_DNA"/>
</dbReference>
<evidence type="ECO:0000256" key="6">
    <source>
        <dbReference type="SAM" id="SignalP"/>
    </source>
</evidence>
<dbReference type="PROSITE" id="PS50261">
    <property type="entry name" value="G_PROTEIN_RECEP_F2_4"/>
    <property type="match status" value="1"/>
</dbReference>
<dbReference type="PANTHER" id="PTHR45902">
    <property type="entry name" value="LATROPHILIN RECEPTOR-LIKE PROTEIN A"/>
    <property type="match status" value="1"/>
</dbReference>
<feature type="transmembrane region" description="Helical" evidence="5">
    <location>
        <begin position="545"/>
        <end position="568"/>
    </location>
</feature>
<dbReference type="GO" id="GO:0004930">
    <property type="term" value="F:G protein-coupled receptor activity"/>
    <property type="evidence" value="ECO:0007669"/>
    <property type="project" value="InterPro"/>
</dbReference>
<dbReference type="CDD" id="cd15039">
    <property type="entry name" value="7tmB3_Methuselah-like"/>
    <property type="match status" value="1"/>
</dbReference>
<feature type="signal peptide" evidence="6">
    <location>
        <begin position="1"/>
        <end position="22"/>
    </location>
</feature>
<feature type="transmembrane region" description="Helical" evidence="5">
    <location>
        <begin position="425"/>
        <end position="444"/>
    </location>
</feature>
<evidence type="ECO:0000256" key="3">
    <source>
        <dbReference type="ARBA" id="ARBA00022989"/>
    </source>
</evidence>
<accession>A0A0L8GGP4</accession>
<dbReference type="GO" id="GO:0016020">
    <property type="term" value="C:membrane"/>
    <property type="evidence" value="ECO:0007669"/>
    <property type="project" value="UniProtKB-SubCell"/>
</dbReference>
<feature type="chain" id="PRO_5005583030" description="G-protein coupled receptors family 2 profile 2 domain-containing protein" evidence="6">
    <location>
        <begin position="23"/>
        <end position="714"/>
    </location>
</feature>
<feature type="transmembrane region" description="Helical" evidence="5">
    <location>
        <begin position="498"/>
        <end position="519"/>
    </location>
</feature>
<dbReference type="InterPro" id="IPR000832">
    <property type="entry name" value="GPCR_2_secretin-like"/>
</dbReference>
<evidence type="ECO:0000259" key="7">
    <source>
        <dbReference type="PROSITE" id="PS50261"/>
    </source>
</evidence>
<protein>
    <recommendedName>
        <fullName evidence="7">G-protein coupled receptors family 2 profile 2 domain-containing protein</fullName>
    </recommendedName>
</protein>
<evidence type="ECO:0000256" key="4">
    <source>
        <dbReference type="ARBA" id="ARBA00023136"/>
    </source>
</evidence>
<reference evidence="8" key="1">
    <citation type="submission" date="2015-07" db="EMBL/GenBank/DDBJ databases">
        <title>MeaNS - Measles Nucleotide Surveillance Program.</title>
        <authorList>
            <person name="Tran T."/>
            <person name="Druce J."/>
        </authorList>
    </citation>
    <scope>NUCLEOTIDE SEQUENCE</scope>
    <source>
        <strain evidence="8">UCB-OBI-ISO-001</strain>
        <tissue evidence="8">Gonad</tissue>
    </source>
</reference>
<feature type="transmembrane region" description="Helical" evidence="5">
    <location>
        <begin position="618"/>
        <end position="639"/>
    </location>
</feature>
<organism evidence="8">
    <name type="scientific">Octopus bimaculoides</name>
    <name type="common">California two-spotted octopus</name>
    <dbReference type="NCBI Taxonomy" id="37653"/>
    <lineage>
        <taxon>Eukaryota</taxon>
        <taxon>Metazoa</taxon>
        <taxon>Spiralia</taxon>
        <taxon>Lophotrochozoa</taxon>
        <taxon>Mollusca</taxon>
        <taxon>Cephalopoda</taxon>
        <taxon>Coleoidea</taxon>
        <taxon>Octopodiformes</taxon>
        <taxon>Octopoda</taxon>
        <taxon>Incirrata</taxon>
        <taxon>Octopodidae</taxon>
        <taxon>Octopus</taxon>
    </lineage>
</organism>
<dbReference type="KEGG" id="obi:106877197"/>
<evidence type="ECO:0000256" key="5">
    <source>
        <dbReference type="SAM" id="Phobius"/>
    </source>
</evidence>
<dbReference type="SUPFAM" id="SSF81321">
    <property type="entry name" value="Family A G protein-coupled receptor-like"/>
    <property type="match status" value="1"/>
</dbReference>
<dbReference type="InterPro" id="IPR053231">
    <property type="entry name" value="GPCR_LN-TM7"/>
</dbReference>
<dbReference type="OMA" id="PQQYFRV"/>
<keyword evidence="3 5" id="KW-1133">Transmembrane helix</keyword>
<feature type="transmembrane region" description="Helical" evidence="5">
    <location>
        <begin position="392"/>
        <end position="413"/>
    </location>
</feature>
<evidence type="ECO:0000256" key="2">
    <source>
        <dbReference type="ARBA" id="ARBA00022692"/>
    </source>
</evidence>
<dbReference type="OrthoDB" id="6134459at2759"/>
<dbReference type="GO" id="GO:0007166">
    <property type="term" value="P:cell surface receptor signaling pathway"/>
    <property type="evidence" value="ECO:0007669"/>
    <property type="project" value="InterPro"/>
</dbReference>
<keyword evidence="2 5" id="KW-0812">Transmembrane</keyword>
<dbReference type="PANTHER" id="PTHR45902:SF1">
    <property type="entry name" value="LATROPHILIN RECEPTOR-LIKE PROTEIN A"/>
    <property type="match status" value="1"/>
</dbReference>